<dbReference type="Gene3D" id="2.60.300.12">
    <property type="entry name" value="HesB-like domain"/>
    <property type="match status" value="1"/>
</dbReference>
<dbReference type="Pfam" id="PF01521">
    <property type="entry name" value="Fe-S_biosyn"/>
    <property type="match status" value="1"/>
</dbReference>
<evidence type="ECO:0000259" key="1">
    <source>
        <dbReference type="Pfam" id="PF01521"/>
    </source>
</evidence>
<organism evidence="2">
    <name type="scientific">marine metagenome</name>
    <dbReference type="NCBI Taxonomy" id="408172"/>
    <lineage>
        <taxon>unclassified sequences</taxon>
        <taxon>metagenomes</taxon>
        <taxon>ecological metagenomes</taxon>
    </lineage>
</organism>
<feature type="domain" description="Core" evidence="1">
    <location>
        <begin position="14"/>
        <end position="107"/>
    </location>
</feature>
<name>A0A382G2W1_9ZZZZ</name>
<dbReference type="GO" id="GO:0016226">
    <property type="term" value="P:iron-sulfur cluster assembly"/>
    <property type="evidence" value="ECO:0007669"/>
    <property type="project" value="InterPro"/>
</dbReference>
<protein>
    <recommendedName>
        <fullName evidence="1">Core domain-containing protein</fullName>
    </recommendedName>
</protein>
<dbReference type="InterPro" id="IPR000361">
    <property type="entry name" value="ATAP_core_dom"/>
</dbReference>
<feature type="non-terminal residue" evidence="2">
    <location>
        <position position="109"/>
    </location>
</feature>
<dbReference type="InterPro" id="IPR035903">
    <property type="entry name" value="HesB-like_dom_sf"/>
</dbReference>
<dbReference type="GO" id="GO:0005506">
    <property type="term" value="F:iron ion binding"/>
    <property type="evidence" value="ECO:0007669"/>
    <property type="project" value="TreeGrafter"/>
</dbReference>
<reference evidence="2" key="1">
    <citation type="submission" date="2018-05" db="EMBL/GenBank/DDBJ databases">
        <authorList>
            <person name="Lanie J.A."/>
            <person name="Ng W.-L."/>
            <person name="Kazmierczak K.M."/>
            <person name="Andrzejewski T.M."/>
            <person name="Davidsen T.M."/>
            <person name="Wayne K.J."/>
            <person name="Tettelin H."/>
            <person name="Glass J.I."/>
            <person name="Rusch D."/>
            <person name="Podicherti R."/>
            <person name="Tsui H.-C.T."/>
            <person name="Winkler M.E."/>
        </authorList>
    </citation>
    <scope>NUCLEOTIDE SEQUENCE</scope>
</reference>
<dbReference type="AlphaFoldDB" id="A0A382G2W1"/>
<gene>
    <name evidence="2" type="ORF">METZ01_LOCUS221969</name>
</gene>
<accession>A0A382G2W1</accession>
<proteinExistence type="predicted"/>
<dbReference type="GO" id="GO:0051537">
    <property type="term" value="F:2 iron, 2 sulfur cluster binding"/>
    <property type="evidence" value="ECO:0007669"/>
    <property type="project" value="TreeGrafter"/>
</dbReference>
<dbReference type="PANTHER" id="PTHR43011:SF1">
    <property type="entry name" value="IRON-SULFUR CLUSTER ASSEMBLY 2 HOMOLOG, MITOCHONDRIAL"/>
    <property type="match status" value="1"/>
</dbReference>
<evidence type="ECO:0000313" key="2">
    <source>
        <dbReference type="EMBL" id="SVB69115.1"/>
    </source>
</evidence>
<dbReference type="PANTHER" id="PTHR43011">
    <property type="entry name" value="IRON-SULFUR CLUSTER ASSEMBLY 2 HOMOLOG, MITOCHONDRIAL"/>
    <property type="match status" value="1"/>
</dbReference>
<dbReference type="NCBIfam" id="TIGR00049">
    <property type="entry name" value="iron-sulfur cluster assembly accessory protein"/>
    <property type="match status" value="1"/>
</dbReference>
<sequence length="109" mass="11857">MANAKSATTEDWGLSLTDSAAHRINHLVERENGARALRLSVSGGGCSGFQYTFSLDNREKNDDFRIERNGASLVIDGMSVALLKDSEIDWHEDIAGSNFVVKNPNATAM</sequence>
<dbReference type="EMBL" id="UINC01053057">
    <property type="protein sequence ID" value="SVB69115.1"/>
    <property type="molecule type" value="Genomic_DNA"/>
</dbReference>
<dbReference type="SUPFAM" id="SSF89360">
    <property type="entry name" value="HesB-like domain"/>
    <property type="match status" value="1"/>
</dbReference>
<dbReference type="InterPro" id="IPR016092">
    <property type="entry name" value="ATAP"/>
</dbReference>
<dbReference type="GO" id="GO:0051539">
    <property type="term" value="F:4 iron, 4 sulfur cluster binding"/>
    <property type="evidence" value="ECO:0007669"/>
    <property type="project" value="TreeGrafter"/>
</dbReference>